<gene>
    <name evidence="5" type="ORF">CSKR_110818</name>
</gene>
<dbReference type="InterPro" id="IPR016197">
    <property type="entry name" value="Chromo-like_dom_sf"/>
</dbReference>
<proteinExistence type="predicted"/>
<dbReference type="InterPro" id="IPR043449">
    <property type="entry name" value="PHF20-like"/>
</dbReference>
<dbReference type="InParanoid" id="A0A419PJ57"/>
<dbReference type="Proteomes" id="UP000286415">
    <property type="component" value="Unassembled WGS sequence"/>
</dbReference>
<feature type="compositionally biased region" description="Low complexity" evidence="4">
    <location>
        <begin position="378"/>
        <end position="395"/>
    </location>
</feature>
<dbReference type="GO" id="GO:0005634">
    <property type="term" value="C:nucleus"/>
    <property type="evidence" value="ECO:0007669"/>
    <property type="project" value="UniProtKB-SubCell"/>
</dbReference>
<feature type="region of interest" description="Disordered" evidence="4">
    <location>
        <begin position="209"/>
        <end position="289"/>
    </location>
</feature>
<keyword evidence="2" id="KW-0677">Repeat</keyword>
<reference evidence="5 6" key="2">
    <citation type="journal article" date="2021" name="Genomics">
        <title>High-quality reference genome for Clonorchis sinensis.</title>
        <authorList>
            <person name="Young N.D."/>
            <person name="Stroehlein A.J."/>
            <person name="Kinkar L."/>
            <person name="Wang T."/>
            <person name="Sohn W.M."/>
            <person name="Chang B.C.H."/>
            <person name="Kaur P."/>
            <person name="Weisz D."/>
            <person name="Dudchenko O."/>
            <person name="Aiden E.L."/>
            <person name="Korhonen P.K."/>
            <person name="Gasser R.B."/>
        </authorList>
    </citation>
    <scope>NUCLEOTIDE SEQUENCE [LARGE SCALE GENOMIC DNA]</scope>
    <source>
        <strain evidence="5">Cs-k2</strain>
    </source>
</reference>
<dbReference type="SUPFAM" id="SSF57903">
    <property type="entry name" value="FYVE/PHD zinc finger"/>
    <property type="match status" value="1"/>
</dbReference>
<evidence type="ECO:0000256" key="3">
    <source>
        <dbReference type="ARBA" id="ARBA00023242"/>
    </source>
</evidence>
<feature type="compositionally biased region" description="Polar residues" evidence="4">
    <location>
        <begin position="902"/>
        <end position="914"/>
    </location>
</feature>
<feature type="compositionally biased region" description="Polar residues" evidence="4">
    <location>
        <begin position="989"/>
        <end position="1014"/>
    </location>
</feature>
<feature type="compositionally biased region" description="Low complexity" evidence="4">
    <location>
        <begin position="261"/>
        <end position="275"/>
    </location>
</feature>
<sequence>MSAPDWAVVQTAAPVRIYDVVSVVRWSVMSNGIGRDSLRNFPLNLKKECLLEAKDAYGTWYPAKVREIKDGKVHIHFCNWSSRYDTWYPITSNCLRALKRVSTSVSSANTKVSNNQDDLSLSADKAPRTTASPPTHFELGSYVMASWKNEYEYLAEVIAHRHRQGDNSQYRLRYVWDNVIEWTPIHRMRKATQFEIDYVLKFCREHVSSSAGKRPSDCPLKINSRESRIGVSEGKSTRSVTTGSEVKNKESGPKVDGVIQTSRPTQSSPSPGTTSVERKTTPISSPCFDSVEQDDMVYDKTVLQFHEACRKRRELKRQAIEPNQQAVAKVEDRSSRTNDAASETSESRSATANDASMLSSPEPDIKPAKVARLAEQTVVSPKSSPKPSVRPVSSPATDLVPDKTEIIPVTSSIKPPAGTITPAAVSSVKKPAASPRPKMETEKKVTPTVAKQSQPLVTAPPKSRPPVIYPCPYCPRQLRHSKLLAAHISNYHKDVAHPANSVRGVTTKSTRIVRSSPKRLESPVIAERTQPTSTLPPSMVTSVVNTVKSAPKSPGPSKPMRVLCCIRCDNHCNVTDNYPGLIQCSSCLCCMHEACYGVSSATASPGRRTFLCDGCLLKTRPARQSRMDEALLDAYVRGGEFPWSLTKEESTMRKLVSETSDLLHWSYKLRPLIDTGWTILNGAKAPSPPIPDPMLPTHRPTTHKEKDNVTGKKQEENPSRLQDSHETSANEEHVNRLYMALRESLVDGGSEPRPSRRSLSNSLSDETPFPSSLPDSECPTTCWPLTDDVDGNEVSIVDPHLSQQVLTGFLQELGPNVISEFVDLGTDPTAGDVEVADVSYFLPRNSIEKSIPQQSSGETQSDVGSLPVSTTETPTKGLGSLLSSPSGVTSLLQATVSRSLSSNNRFDRPLSQNGVIDGPPSPILLRGPLSMDLAFPSENFPAKCLPTKLDGPPRSPTSDKNADVSSNPINATGISTVVDFMDDPLLNVPTSEAPSQPGNQLHTPTQCPGSTPISRESEICSGPPGACATAANLSATDVDWFTVTTVANGPYQSPVTSSVPSSKSSLKETLCHPAIMYDTLGSSATFSLDAITDTLTPEDVSGAHLELDQLDQFILTPLERTLSIMESHLDSVTAQLITLEQGMNWSASPKPLARRAFDMTEQEVSEYYIPSSETSSAFGSSPSLSLSPTGIHEEVLSGINHFCPRSAISLSDRCTKQAARQLYRFTSLQRCADTPLTASNTLKHGSTRLSPGRKNSSLFSKRLPSTVRLLDDRL</sequence>
<dbReference type="InterPro" id="IPR011011">
    <property type="entry name" value="Znf_FYVE_PHD"/>
</dbReference>
<feature type="region of interest" description="Disordered" evidence="4">
    <location>
        <begin position="503"/>
        <end position="524"/>
    </location>
</feature>
<feature type="compositionally biased region" description="Polar residues" evidence="4">
    <location>
        <begin position="503"/>
        <end position="513"/>
    </location>
</feature>
<dbReference type="GO" id="GO:0006357">
    <property type="term" value="P:regulation of transcription by RNA polymerase II"/>
    <property type="evidence" value="ECO:0007669"/>
    <property type="project" value="TreeGrafter"/>
</dbReference>
<feature type="region of interest" description="Disordered" evidence="4">
    <location>
        <begin position="849"/>
        <end position="882"/>
    </location>
</feature>
<reference evidence="5 6" key="1">
    <citation type="journal article" date="2018" name="Biotechnol. Adv.">
        <title>Improved genomic resources and new bioinformatic workflow for the carcinogenic parasite Clonorchis sinensis: Biotechnological implications.</title>
        <authorList>
            <person name="Wang D."/>
            <person name="Korhonen P.K."/>
            <person name="Gasser R.B."/>
            <person name="Young N.D."/>
        </authorList>
    </citation>
    <scope>NUCLEOTIDE SEQUENCE [LARGE SCALE GENOMIC DNA]</scope>
    <source>
        <strain evidence="5">Cs-k2</strain>
    </source>
</reference>
<dbReference type="InterPro" id="IPR013087">
    <property type="entry name" value="Znf_C2H2_type"/>
</dbReference>
<dbReference type="PANTHER" id="PTHR15856:SF51">
    <property type="entry name" value="MBD-R2"/>
    <property type="match status" value="1"/>
</dbReference>
<name>A0A419PJ57_CLOSI</name>
<organism evidence="5 6">
    <name type="scientific">Clonorchis sinensis</name>
    <name type="common">Chinese liver fluke</name>
    <dbReference type="NCBI Taxonomy" id="79923"/>
    <lineage>
        <taxon>Eukaryota</taxon>
        <taxon>Metazoa</taxon>
        <taxon>Spiralia</taxon>
        <taxon>Lophotrochozoa</taxon>
        <taxon>Platyhelminthes</taxon>
        <taxon>Trematoda</taxon>
        <taxon>Digenea</taxon>
        <taxon>Opisthorchiida</taxon>
        <taxon>Opisthorchiata</taxon>
        <taxon>Opisthorchiidae</taxon>
        <taxon>Clonorchis</taxon>
    </lineage>
</organism>
<feature type="compositionally biased region" description="Polar residues" evidence="4">
    <location>
        <begin position="956"/>
        <end position="968"/>
    </location>
</feature>
<dbReference type="SUPFAM" id="SSF54160">
    <property type="entry name" value="Chromo domain-like"/>
    <property type="match status" value="1"/>
</dbReference>
<dbReference type="PROSITE" id="PS00028">
    <property type="entry name" value="ZINC_FINGER_C2H2_1"/>
    <property type="match status" value="1"/>
</dbReference>
<feature type="compositionally biased region" description="Polar residues" evidence="4">
    <location>
        <begin position="851"/>
        <end position="874"/>
    </location>
</feature>
<feature type="region of interest" description="Disordered" evidence="4">
    <location>
        <begin position="1239"/>
        <end position="1258"/>
    </location>
</feature>
<feature type="region of interest" description="Disordered" evidence="4">
    <location>
        <begin position="948"/>
        <end position="968"/>
    </location>
</feature>
<protein>
    <submittedName>
        <fullName evidence="5">Uncharacterized protein</fullName>
    </submittedName>
</protein>
<feature type="compositionally biased region" description="Basic and acidic residues" evidence="4">
    <location>
        <begin position="702"/>
        <end position="731"/>
    </location>
</feature>
<feature type="region of interest" description="Disordered" evidence="4">
    <location>
        <begin position="902"/>
        <end position="921"/>
    </location>
</feature>
<feature type="region of interest" description="Disordered" evidence="4">
    <location>
        <begin position="320"/>
        <end position="462"/>
    </location>
</feature>
<feature type="compositionally biased region" description="Low complexity" evidence="4">
    <location>
        <begin position="422"/>
        <end position="435"/>
    </location>
</feature>
<evidence type="ECO:0000256" key="1">
    <source>
        <dbReference type="ARBA" id="ARBA00004123"/>
    </source>
</evidence>
<dbReference type="PANTHER" id="PTHR15856">
    <property type="entry name" value="PHD FINGER PROTEIN 20-RELATED"/>
    <property type="match status" value="1"/>
</dbReference>
<evidence type="ECO:0000313" key="6">
    <source>
        <dbReference type="Proteomes" id="UP000286415"/>
    </source>
</evidence>
<dbReference type="EMBL" id="NIRI02000056">
    <property type="protein sequence ID" value="KAG5442817.1"/>
    <property type="molecule type" value="Genomic_DNA"/>
</dbReference>
<comment type="caution">
    <text evidence="5">The sequence shown here is derived from an EMBL/GenBank/DDBJ whole genome shotgun (WGS) entry which is preliminary data.</text>
</comment>
<comment type="subcellular location">
    <subcellularLocation>
        <location evidence="1">Nucleus</location>
    </subcellularLocation>
</comment>
<dbReference type="OrthoDB" id="161570at2759"/>
<dbReference type="GO" id="GO:0044545">
    <property type="term" value="C:NSL complex"/>
    <property type="evidence" value="ECO:0007669"/>
    <property type="project" value="TreeGrafter"/>
</dbReference>
<keyword evidence="6" id="KW-1185">Reference proteome</keyword>
<dbReference type="AlphaFoldDB" id="A0A419PJ57"/>
<accession>A0A419PJ57</accession>
<dbReference type="STRING" id="79923.A0A419PJ57"/>
<feature type="region of interest" description="Disordered" evidence="4">
    <location>
        <begin position="989"/>
        <end position="1018"/>
    </location>
</feature>
<evidence type="ECO:0000256" key="2">
    <source>
        <dbReference type="ARBA" id="ARBA00022737"/>
    </source>
</evidence>
<keyword evidence="3" id="KW-0539">Nucleus</keyword>
<feature type="compositionally biased region" description="Low complexity" evidence="4">
    <location>
        <begin position="340"/>
        <end position="352"/>
    </location>
</feature>
<dbReference type="CDD" id="cd20104">
    <property type="entry name" value="MBT_PHF20L1-like"/>
    <property type="match status" value="1"/>
</dbReference>
<dbReference type="Gene3D" id="2.30.30.140">
    <property type="match status" value="1"/>
</dbReference>
<feature type="compositionally biased region" description="Low complexity" evidence="4">
    <location>
        <begin position="747"/>
        <end position="766"/>
    </location>
</feature>
<evidence type="ECO:0000256" key="4">
    <source>
        <dbReference type="SAM" id="MobiDB-lite"/>
    </source>
</evidence>
<feature type="region of interest" description="Disordered" evidence="4">
    <location>
        <begin position="684"/>
        <end position="731"/>
    </location>
</feature>
<evidence type="ECO:0000313" key="5">
    <source>
        <dbReference type="EMBL" id="KAG5442817.1"/>
    </source>
</evidence>
<feature type="region of interest" description="Disordered" evidence="4">
    <location>
        <begin position="745"/>
        <end position="779"/>
    </location>
</feature>